<evidence type="ECO:0000313" key="2">
    <source>
        <dbReference type="Proteomes" id="UP000012159"/>
    </source>
</evidence>
<gene>
    <name evidence="1" type="ORF">LEP1GSC133_4400</name>
</gene>
<name>M6W5R2_LEPBO</name>
<accession>M6W5R2</accession>
<protein>
    <submittedName>
        <fullName evidence="1">Uncharacterized protein</fullName>
    </submittedName>
</protein>
<reference evidence="1 2" key="1">
    <citation type="submission" date="2013-01" db="EMBL/GenBank/DDBJ databases">
        <authorList>
            <person name="Harkins D.M."/>
            <person name="Durkin A.S."/>
            <person name="Brinkac L.M."/>
            <person name="Haft D.H."/>
            <person name="Selengut J.D."/>
            <person name="Sanka R."/>
            <person name="DePew J."/>
            <person name="Purushe J."/>
            <person name="Picardeau M."/>
            <person name="Werts C."/>
            <person name="Goarant C."/>
            <person name="Vinetz J.M."/>
            <person name="Sutton G.G."/>
            <person name="Nierman W.C."/>
            <person name="Fouts D.E."/>
        </authorList>
    </citation>
    <scope>NUCLEOTIDE SEQUENCE [LARGE SCALE GENOMIC DNA]</scope>
    <source>
        <strain evidence="1 2">200901868</strain>
    </source>
</reference>
<proteinExistence type="predicted"/>
<comment type="caution">
    <text evidence="1">The sequence shown here is derived from an EMBL/GenBank/DDBJ whole genome shotgun (WGS) entry which is preliminary data.</text>
</comment>
<organism evidence="1 2">
    <name type="scientific">Leptospira borgpetersenii serovar Pomona str. 200901868</name>
    <dbReference type="NCBI Taxonomy" id="1192866"/>
    <lineage>
        <taxon>Bacteria</taxon>
        <taxon>Pseudomonadati</taxon>
        <taxon>Spirochaetota</taxon>
        <taxon>Spirochaetia</taxon>
        <taxon>Leptospirales</taxon>
        <taxon>Leptospiraceae</taxon>
        <taxon>Leptospira</taxon>
    </lineage>
</organism>
<dbReference type="Proteomes" id="UP000012159">
    <property type="component" value="Unassembled WGS sequence"/>
</dbReference>
<evidence type="ECO:0000313" key="1">
    <source>
        <dbReference type="EMBL" id="EMO62811.1"/>
    </source>
</evidence>
<dbReference type="EMBL" id="AKWF02000074">
    <property type="protein sequence ID" value="EMO62811.1"/>
    <property type="molecule type" value="Genomic_DNA"/>
</dbReference>
<sequence>MVQKIQNTNLKSFQDIYSVVPKSAEAILGDRHFSFPLHQKNQAGN</sequence>
<dbReference type="AlphaFoldDB" id="M6W5R2"/>